<dbReference type="PANTHER" id="PTHR11972">
    <property type="entry name" value="NADPH OXIDASE"/>
    <property type="match status" value="1"/>
</dbReference>
<organism evidence="8 9">
    <name type="scientific">Quillaja saponaria</name>
    <name type="common">Soap bark tree</name>
    <dbReference type="NCBI Taxonomy" id="32244"/>
    <lineage>
        <taxon>Eukaryota</taxon>
        <taxon>Viridiplantae</taxon>
        <taxon>Streptophyta</taxon>
        <taxon>Embryophyta</taxon>
        <taxon>Tracheophyta</taxon>
        <taxon>Spermatophyta</taxon>
        <taxon>Magnoliopsida</taxon>
        <taxon>eudicotyledons</taxon>
        <taxon>Gunneridae</taxon>
        <taxon>Pentapetalae</taxon>
        <taxon>rosids</taxon>
        <taxon>fabids</taxon>
        <taxon>Fabales</taxon>
        <taxon>Quillajaceae</taxon>
        <taxon>Quillaja</taxon>
    </lineage>
</organism>
<keyword evidence="4" id="KW-0560">Oxidoreductase</keyword>
<comment type="caution">
    <text evidence="8">The sequence shown here is derived from an EMBL/GenBank/DDBJ whole genome shotgun (WGS) entry which is preliminary data.</text>
</comment>
<comment type="subcellular location">
    <subcellularLocation>
        <location evidence="1">Membrane</location>
        <topology evidence="1">Multi-pass membrane protein</topology>
    </subcellularLocation>
</comment>
<evidence type="ECO:0000256" key="1">
    <source>
        <dbReference type="ARBA" id="ARBA00004141"/>
    </source>
</evidence>
<proteinExistence type="predicted"/>
<evidence type="ECO:0000259" key="7">
    <source>
        <dbReference type="Pfam" id="PF01794"/>
    </source>
</evidence>
<dbReference type="Proteomes" id="UP001163823">
    <property type="component" value="Chromosome 4"/>
</dbReference>
<evidence type="ECO:0000256" key="5">
    <source>
        <dbReference type="ARBA" id="ARBA00023136"/>
    </source>
</evidence>
<keyword evidence="2 6" id="KW-0812">Transmembrane</keyword>
<dbReference type="PANTHER" id="PTHR11972:SF69">
    <property type="entry name" value="FERRIC REDUCTION OXIDASE 6-RELATED"/>
    <property type="match status" value="1"/>
</dbReference>
<gene>
    <name evidence="8" type="ORF">O6P43_009758</name>
</gene>
<sequence>MAGTPDYAALYPPWTILCHWMGNGWPPPIETLGWKYSGVANLAGVISLLAGLFMWVTSLPPVRKKNFELFFYMHQQGFL</sequence>
<feature type="domain" description="Ferric oxidoreductase" evidence="7">
    <location>
        <begin position="29"/>
        <end position="75"/>
    </location>
</feature>
<accession>A0AAD7VDF2</accession>
<dbReference type="AlphaFoldDB" id="A0AAD7VDF2"/>
<feature type="transmembrane region" description="Helical" evidence="6">
    <location>
        <begin position="36"/>
        <end position="56"/>
    </location>
</feature>
<keyword evidence="3 6" id="KW-1133">Transmembrane helix</keyword>
<name>A0AAD7VDF2_QUISA</name>
<dbReference type="InterPro" id="IPR013130">
    <property type="entry name" value="Fe3_Rdtase_TM_dom"/>
</dbReference>
<evidence type="ECO:0000313" key="9">
    <source>
        <dbReference type="Proteomes" id="UP001163823"/>
    </source>
</evidence>
<keyword evidence="9" id="KW-1185">Reference proteome</keyword>
<evidence type="ECO:0000256" key="4">
    <source>
        <dbReference type="ARBA" id="ARBA00023002"/>
    </source>
</evidence>
<evidence type="ECO:0000256" key="3">
    <source>
        <dbReference type="ARBA" id="ARBA00022989"/>
    </source>
</evidence>
<reference evidence="8" key="1">
    <citation type="journal article" date="2023" name="Science">
        <title>Elucidation of the pathway for biosynthesis of saponin adjuvants from the soapbark tree.</title>
        <authorList>
            <person name="Reed J."/>
            <person name="Orme A."/>
            <person name="El-Demerdash A."/>
            <person name="Owen C."/>
            <person name="Martin L.B.B."/>
            <person name="Misra R.C."/>
            <person name="Kikuchi S."/>
            <person name="Rejzek M."/>
            <person name="Martin A.C."/>
            <person name="Harkess A."/>
            <person name="Leebens-Mack J."/>
            <person name="Louveau T."/>
            <person name="Stephenson M.J."/>
            <person name="Osbourn A."/>
        </authorList>
    </citation>
    <scope>NUCLEOTIDE SEQUENCE</scope>
    <source>
        <strain evidence="8">S10</strain>
    </source>
</reference>
<dbReference type="Pfam" id="PF01794">
    <property type="entry name" value="Ferric_reduct"/>
    <property type="match status" value="1"/>
</dbReference>
<dbReference type="GO" id="GO:0000293">
    <property type="term" value="F:ferric-chelate reductase activity"/>
    <property type="evidence" value="ECO:0007669"/>
    <property type="project" value="TreeGrafter"/>
</dbReference>
<dbReference type="InterPro" id="IPR050369">
    <property type="entry name" value="RBOH/FRE"/>
</dbReference>
<protein>
    <submittedName>
        <fullName evidence="8">Ferric reduction oxidase</fullName>
    </submittedName>
</protein>
<evidence type="ECO:0000256" key="2">
    <source>
        <dbReference type="ARBA" id="ARBA00022692"/>
    </source>
</evidence>
<evidence type="ECO:0000313" key="8">
    <source>
        <dbReference type="EMBL" id="KAJ7971781.1"/>
    </source>
</evidence>
<dbReference type="EMBL" id="JARAOO010000004">
    <property type="protein sequence ID" value="KAJ7971781.1"/>
    <property type="molecule type" value="Genomic_DNA"/>
</dbReference>
<dbReference type="KEGG" id="qsa:O6P43_009758"/>
<keyword evidence="5 6" id="KW-0472">Membrane</keyword>
<evidence type="ECO:0000256" key="6">
    <source>
        <dbReference type="SAM" id="Phobius"/>
    </source>
</evidence>
<dbReference type="GO" id="GO:0005886">
    <property type="term" value="C:plasma membrane"/>
    <property type="evidence" value="ECO:0007669"/>
    <property type="project" value="TreeGrafter"/>
</dbReference>